<keyword evidence="7" id="KW-0812">Transmembrane</keyword>
<proteinExistence type="inferred from homology"/>
<evidence type="ECO:0000256" key="10">
    <source>
        <dbReference type="ARBA" id="ARBA00022777"/>
    </source>
</evidence>
<reference evidence="21 22" key="1">
    <citation type="submission" date="2020-07" db="EMBL/GenBank/DDBJ databases">
        <title>Comparative genomics of pyrophilous fungi reveals a link between fire events and developmental genes.</title>
        <authorList>
            <consortium name="DOE Joint Genome Institute"/>
            <person name="Steindorff A.S."/>
            <person name="Carver A."/>
            <person name="Calhoun S."/>
            <person name="Stillman K."/>
            <person name="Liu H."/>
            <person name="Lipzen A."/>
            <person name="Pangilinan J."/>
            <person name="Labutti K."/>
            <person name="Bruns T.D."/>
            <person name="Grigoriev I.V."/>
        </authorList>
    </citation>
    <scope>NUCLEOTIDE SEQUENCE [LARGE SCALE GENOMIC DNA]</scope>
    <source>
        <strain evidence="21 22">CBS 144469</strain>
    </source>
</reference>
<comment type="catalytic activity">
    <reaction evidence="17">
        <text>phytol + CTP = phytyl phosphate + CDP + H(+)</text>
        <dbReference type="Rhea" id="RHEA:38055"/>
        <dbReference type="ChEBI" id="CHEBI:15378"/>
        <dbReference type="ChEBI" id="CHEBI:17327"/>
        <dbReference type="ChEBI" id="CHEBI:37563"/>
        <dbReference type="ChEBI" id="CHEBI:58069"/>
        <dbReference type="ChEBI" id="CHEBI:75483"/>
        <dbReference type="EC" id="2.7.1.182"/>
    </reaction>
</comment>
<evidence type="ECO:0000256" key="13">
    <source>
        <dbReference type="ARBA" id="ARBA00022989"/>
    </source>
</evidence>
<dbReference type="Pfam" id="PF01753">
    <property type="entry name" value="zf-MYND"/>
    <property type="match status" value="1"/>
</dbReference>
<comment type="caution">
    <text evidence="21">The sequence shown here is derived from an EMBL/GenBank/DDBJ whole genome shotgun (WGS) entry which is preliminary data.</text>
</comment>
<dbReference type="PANTHER" id="PTHR32523:SF8">
    <property type="entry name" value="DOLICHOL KINASE"/>
    <property type="match status" value="1"/>
</dbReference>
<evidence type="ECO:0000256" key="17">
    <source>
        <dbReference type="ARBA" id="ARBA00048889"/>
    </source>
</evidence>
<keyword evidence="9 18" id="KW-0863">Zinc-finger</keyword>
<organism evidence="21 22">
    <name type="scientific">Ephemerocybe angulata</name>
    <dbReference type="NCBI Taxonomy" id="980116"/>
    <lineage>
        <taxon>Eukaryota</taxon>
        <taxon>Fungi</taxon>
        <taxon>Dikarya</taxon>
        <taxon>Basidiomycota</taxon>
        <taxon>Agaricomycotina</taxon>
        <taxon>Agaricomycetes</taxon>
        <taxon>Agaricomycetidae</taxon>
        <taxon>Agaricales</taxon>
        <taxon>Agaricineae</taxon>
        <taxon>Psathyrellaceae</taxon>
        <taxon>Ephemerocybe</taxon>
    </lineage>
</organism>
<keyword evidence="22" id="KW-1185">Reference proteome</keyword>
<evidence type="ECO:0000256" key="9">
    <source>
        <dbReference type="ARBA" id="ARBA00022771"/>
    </source>
</evidence>
<evidence type="ECO:0000256" key="2">
    <source>
        <dbReference type="ARBA" id="ARBA00004229"/>
    </source>
</evidence>
<evidence type="ECO:0000256" key="11">
    <source>
        <dbReference type="ARBA" id="ARBA00022833"/>
    </source>
</evidence>
<name>A0A8H6HCN3_9AGAR</name>
<feature type="region of interest" description="Disordered" evidence="19">
    <location>
        <begin position="556"/>
        <end position="579"/>
    </location>
</feature>
<dbReference type="GO" id="GO:0008270">
    <property type="term" value="F:zinc ion binding"/>
    <property type="evidence" value="ECO:0007669"/>
    <property type="project" value="UniProtKB-KW"/>
</dbReference>
<evidence type="ECO:0000256" key="3">
    <source>
        <dbReference type="ARBA" id="ARBA00010794"/>
    </source>
</evidence>
<accession>A0A8H6HCN3</accession>
<evidence type="ECO:0000256" key="8">
    <source>
        <dbReference type="ARBA" id="ARBA00022723"/>
    </source>
</evidence>
<protein>
    <recommendedName>
        <fullName evidence="16">phytol kinase</fullName>
        <ecNumber evidence="16">2.7.1.182</ecNumber>
    </recommendedName>
</protein>
<dbReference type="AlphaFoldDB" id="A0A8H6HCN3"/>
<evidence type="ECO:0000256" key="18">
    <source>
        <dbReference type="PROSITE-ProRule" id="PRU00134"/>
    </source>
</evidence>
<keyword evidence="14" id="KW-0472">Membrane</keyword>
<gene>
    <name evidence="21" type="ORF">DFP72DRAFT_113378</name>
</gene>
<evidence type="ECO:0000313" key="22">
    <source>
        <dbReference type="Proteomes" id="UP000521943"/>
    </source>
</evidence>
<keyword evidence="6" id="KW-0808">Transferase</keyword>
<keyword evidence="8" id="KW-0479">Metal-binding</keyword>
<comment type="subcellular location">
    <subcellularLocation>
        <location evidence="1">Membrane</location>
        <topology evidence="1">Multi-pass membrane protein</topology>
    </subcellularLocation>
    <subcellularLocation>
        <location evidence="2">Plastid</location>
        <location evidence="2">Chloroplast</location>
    </subcellularLocation>
</comment>
<evidence type="ECO:0000256" key="4">
    <source>
        <dbReference type="ARBA" id="ARBA00022528"/>
    </source>
</evidence>
<keyword evidence="5" id="KW-0934">Plastid</keyword>
<dbReference type="OrthoDB" id="3040823at2759"/>
<evidence type="ECO:0000256" key="5">
    <source>
        <dbReference type="ARBA" id="ARBA00022640"/>
    </source>
</evidence>
<evidence type="ECO:0000256" key="1">
    <source>
        <dbReference type="ARBA" id="ARBA00004141"/>
    </source>
</evidence>
<evidence type="ECO:0000256" key="16">
    <source>
        <dbReference type="ARBA" id="ARBA00039024"/>
    </source>
</evidence>
<keyword evidence="13" id="KW-1133">Transmembrane helix</keyword>
<keyword evidence="12" id="KW-0809">Transit peptide</keyword>
<evidence type="ECO:0000256" key="15">
    <source>
        <dbReference type="ARBA" id="ARBA00024015"/>
    </source>
</evidence>
<evidence type="ECO:0000313" key="21">
    <source>
        <dbReference type="EMBL" id="KAF6743697.1"/>
    </source>
</evidence>
<dbReference type="Proteomes" id="UP000521943">
    <property type="component" value="Unassembled WGS sequence"/>
</dbReference>
<dbReference type="EMBL" id="JACGCI010000138">
    <property type="protein sequence ID" value="KAF6743697.1"/>
    <property type="molecule type" value="Genomic_DNA"/>
</dbReference>
<dbReference type="PANTHER" id="PTHR32523">
    <property type="entry name" value="PHYTOL KINASE 1, CHLOROPLASTIC"/>
    <property type="match status" value="1"/>
</dbReference>
<dbReference type="InterPro" id="IPR039606">
    <property type="entry name" value="Phytol/farnesol_kinase"/>
</dbReference>
<comment type="similarity">
    <text evidence="3">Belongs to the polyprenol kinase family.</text>
</comment>
<dbReference type="EC" id="2.7.1.182" evidence="16"/>
<evidence type="ECO:0000259" key="20">
    <source>
        <dbReference type="PROSITE" id="PS50865"/>
    </source>
</evidence>
<dbReference type="InterPro" id="IPR002893">
    <property type="entry name" value="Znf_MYND"/>
</dbReference>
<keyword evidence="11" id="KW-0862">Zinc</keyword>
<keyword evidence="10" id="KW-0418">Kinase</keyword>
<evidence type="ECO:0000256" key="14">
    <source>
        <dbReference type="ARBA" id="ARBA00023136"/>
    </source>
</evidence>
<evidence type="ECO:0000256" key="19">
    <source>
        <dbReference type="SAM" id="MobiDB-lite"/>
    </source>
</evidence>
<evidence type="ECO:0000256" key="6">
    <source>
        <dbReference type="ARBA" id="ARBA00022679"/>
    </source>
</evidence>
<dbReference type="Gene3D" id="6.10.140.2220">
    <property type="match status" value="1"/>
</dbReference>
<dbReference type="GO" id="GO:0010276">
    <property type="term" value="F:phytol kinase activity"/>
    <property type="evidence" value="ECO:0007669"/>
    <property type="project" value="UniProtKB-EC"/>
</dbReference>
<keyword evidence="4" id="KW-0150">Chloroplast</keyword>
<sequence>MPGCTVGVCRVAKGNRLTPKLLAAADNGCECSLRRVTDIVQKGSDPCTRKVIKLAFKFLDPEPLTRFTAENPWYSLSNRLASNRAMHCLSLLHSIASEFYSDPFLVSDELDSYVQSIDGICQWITHALQRADVNVERSGQAEEGAGLTHWAGILAMTHGVHPRIARALWSSTAFCKLVIQMWAFKTSTGRFKIFFFLNAGCLILKLMRECLNDEEGRELLLRELTRLPHFANTFTTVTIRRCRQVQEDHLKGETPRSEALHYVSSAMDVILFSASHNQLVERAFAKRQYLNHLVSSMVSLADGASRTDGTFVFLEESSRRLVSLAIDIPSNRVDYNFGELVDGGFVEYIGRLLDLFPENVDYDPELVDRVERVIQILGSQMIHPHVTSRLQEVATKVEGLARRCRDPVLKDACDALYEKFQNMNRIHNSFVKGHVYLCDNQKCGRQLRPNSSESTVPASKKCSGCSTVIYCSVQCQEDDWAEMHQSECSRLRVEYFCRKARRHRYPPSVRAYHVAYFEYLFNLELEEFERRLADDPDPQEGIPWYDLGPFLGPGVPSPTSTIDQSTRKKERGSPNPIPITERLESTRDLCLRPGAELRIVHASLFLGYFGVFLMVQLEKVGERYEAIHSYFYTV</sequence>
<evidence type="ECO:0000256" key="12">
    <source>
        <dbReference type="ARBA" id="ARBA00022946"/>
    </source>
</evidence>
<dbReference type="PROSITE" id="PS50865">
    <property type="entry name" value="ZF_MYND_2"/>
    <property type="match status" value="1"/>
</dbReference>
<dbReference type="GO" id="GO:0016020">
    <property type="term" value="C:membrane"/>
    <property type="evidence" value="ECO:0007669"/>
    <property type="project" value="UniProtKB-SubCell"/>
</dbReference>
<comment type="pathway">
    <text evidence="15">Cofactor biosynthesis; tocopherol biosynthesis.</text>
</comment>
<evidence type="ECO:0000256" key="7">
    <source>
        <dbReference type="ARBA" id="ARBA00022692"/>
    </source>
</evidence>
<dbReference type="SUPFAM" id="SSF144232">
    <property type="entry name" value="HIT/MYND zinc finger-like"/>
    <property type="match status" value="1"/>
</dbReference>
<feature type="domain" description="MYND-type" evidence="20">
    <location>
        <begin position="440"/>
        <end position="488"/>
    </location>
</feature>